<protein>
    <submittedName>
        <fullName evidence="3">FAD-binding oxidoreductase</fullName>
        <ecNumber evidence="3">1.-.-.-</ecNumber>
    </submittedName>
</protein>
<dbReference type="RefSeq" id="WP_354696450.1">
    <property type="nucleotide sequence ID" value="NZ_JAZHOG010000011.1"/>
</dbReference>
<evidence type="ECO:0000256" key="1">
    <source>
        <dbReference type="ARBA" id="ARBA00023002"/>
    </source>
</evidence>
<dbReference type="EMBL" id="JAZHOG010000011">
    <property type="protein sequence ID" value="MEJ8569128.1"/>
    <property type="molecule type" value="Genomic_DNA"/>
</dbReference>
<evidence type="ECO:0000313" key="4">
    <source>
        <dbReference type="Proteomes" id="UP001359886"/>
    </source>
</evidence>
<proteinExistence type="predicted"/>
<dbReference type="GO" id="GO:0016491">
    <property type="term" value="F:oxidoreductase activity"/>
    <property type="evidence" value="ECO:0007669"/>
    <property type="project" value="UniProtKB-KW"/>
</dbReference>
<feature type="domain" description="FAD dependent oxidoreductase" evidence="2">
    <location>
        <begin position="35"/>
        <end position="385"/>
    </location>
</feature>
<dbReference type="AlphaFoldDB" id="A0AAW9RJS2"/>
<evidence type="ECO:0000259" key="2">
    <source>
        <dbReference type="Pfam" id="PF01266"/>
    </source>
</evidence>
<reference evidence="3 4" key="1">
    <citation type="submission" date="2024-02" db="EMBL/GenBank/DDBJ databases">
        <title>A novel Wenzhouxiangellaceae bacterium, isolated from coastal sediments.</title>
        <authorList>
            <person name="Du Z.-J."/>
            <person name="Ye Y.-Q."/>
            <person name="Zhang X.-Y."/>
        </authorList>
    </citation>
    <scope>NUCLEOTIDE SEQUENCE [LARGE SCALE GENOMIC DNA]</scope>
    <source>
        <strain evidence="3 4">CH-27</strain>
    </source>
</reference>
<accession>A0AAW9RJS2</accession>
<dbReference type="Pfam" id="PF01266">
    <property type="entry name" value="DAO"/>
    <property type="match status" value="1"/>
</dbReference>
<keyword evidence="4" id="KW-1185">Reference proteome</keyword>
<dbReference type="GO" id="GO:0005737">
    <property type="term" value="C:cytoplasm"/>
    <property type="evidence" value="ECO:0007669"/>
    <property type="project" value="TreeGrafter"/>
</dbReference>
<evidence type="ECO:0000313" key="3">
    <source>
        <dbReference type="EMBL" id="MEJ8569128.1"/>
    </source>
</evidence>
<name>A0AAW9RJS2_9GAMM</name>
<dbReference type="Gene3D" id="3.50.50.60">
    <property type="entry name" value="FAD/NAD(P)-binding domain"/>
    <property type="match status" value="1"/>
</dbReference>
<dbReference type="Gene3D" id="3.30.9.10">
    <property type="entry name" value="D-Amino Acid Oxidase, subunit A, domain 2"/>
    <property type="match status" value="1"/>
</dbReference>
<dbReference type="PANTHER" id="PTHR13847">
    <property type="entry name" value="SARCOSINE DEHYDROGENASE-RELATED"/>
    <property type="match status" value="1"/>
</dbReference>
<gene>
    <name evidence="3" type="ORF">V3330_15970</name>
</gene>
<dbReference type="SUPFAM" id="SSF51905">
    <property type="entry name" value="FAD/NAD(P)-binding domain"/>
    <property type="match status" value="1"/>
</dbReference>
<keyword evidence="1 3" id="KW-0560">Oxidoreductase</keyword>
<dbReference type="InterPro" id="IPR006076">
    <property type="entry name" value="FAD-dep_OxRdtase"/>
</dbReference>
<dbReference type="InterPro" id="IPR036188">
    <property type="entry name" value="FAD/NAD-bd_sf"/>
</dbReference>
<dbReference type="PANTHER" id="PTHR13847:SF249">
    <property type="entry name" value="OXIDOREDUCTASE-RELATED"/>
    <property type="match status" value="1"/>
</dbReference>
<dbReference type="EC" id="1.-.-.-" evidence="3"/>
<sequence length="429" mass="47313">MKENHQYAEHTDSYYAATAENRTDYPALKGAQSADIAIVGGGFTGVSTALTLAERGYRVALIEANRIGWGASGRNGGQLICGISGEEKIARHHGDAIADELWDLRWRGHEIIFDRIVRYGIECDLKCGYVDAAIKPRHLRALEADFARLQRRNFPYEHYLLDRDGMAETLGTRAYCGGLVNMRNGHLHPLNLCQGEARAAVSLGASVFEHSPATRIVHGSRPRVETAHGHIEADAVVLAGHVFHRLEQDRLSGTTFPAGSFIMATEPLSETVRRRINPLDLAVCDMNNIIDYYRLSADGRLLFGGRCNYSGRVPASISAVLRPRLARVYPELRDVRTDYEWGGSIGIAILRIPLLGRINGNVYYAQGYSGHGVNATHIMGEIIADAIGGTLEHFDLFANMRRLRLPVGTAVGGQMVALGMLYYRMKDLL</sequence>
<dbReference type="Proteomes" id="UP001359886">
    <property type="component" value="Unassembled WGS sequence"/>
</dbReference>
<comment type="caution">
    <text evidence="3">The sequence shown here is derived from an EMBL/GenBank/DDBJ whole genome shotgun (WGS) entry which is preliminary data.</text>
</comment>
<organism evidence="3 4">
    <name type="scientific">Elongatibacter sediminis</name>
    <dbReference type="NCBI Taxonomy" id="3119006"/>
    <lineage>
        <taxon>Bacteria</taxon>
        <taxon>Pseudomonadati</taxon>
        <taxon>Pseudomonadota</taxon>
        <taxon>Gammaproteobacteria</taxon>
        <taxon>Chromatiales</taxon>
        <taxon>Wenzhouxiangellaceae</taxon>
        <taxon>Elongatibacter</taxon>
    </lineage>
</organism>